<evidence type="ECO:0000256" key="2">
    <source>
        <dbReference type="ARBA" id="ARBA00022692"/>
    </source>
</evidence>
<dbReference type="GO" id="GO:0016020">
    <property type="term" value="C:membrane"/>
    <property type="evidence" value="ECO:0007669"/>
    <property type="project" value="UniProtKB-SubCell"/>
</dbReference>
<dbReference type="Pfam" id="PF15807">
    <property type="entry name" value="MAP17"/>
    <property type="match status" value="1"/>
</dbReference>
<keyword evidence="8" id="KW-1185">Reference proteome</keyword>
<dbReference type="AlphaFoldDB" id="A0A8T2J3I1"/>
<dbReference type="Proteomes" id="UP000812440">
    <property type="component" value="Chromosome 4"/>
</dbReference>
<evidence type="ECO:0000313" key="8">
    <source>
        <dbReference type="Proteomes" id="UP000812440"/>
    </source>
</evidence>
<keyword evidence="4 6" id="KW-0472">Membrane</keyword>
<evidence type="ECO:0000256" key="5">
    <source>
        <dbReference type="ARBA" id="ARBA00049650"/>
    </source>
</evidence>
<evidence type="ECO:0000256" key="1">
    <source>
        <dbReference type="ARBA" id="ARBA00004167"/>
    </source>
</evidence>
<evidence type="ECO:0000256" key="6">
    <source>
        <dbReference type="SAM" id="Phobius"/>
    </source>
</evidence>
<protein>
    <recommendedName>
        <fullName evidence="9">PDZK1-interacting protein 1</fullName>
    </recommendedName>
</protein>
<gene>
    <name evidence="7" type="ORF">GDO86_007868</name>
</gene>
<evidence type="ECO:0000256" key="3">
    <source>
        <dbReference type="ARBA" id="ARBA00022989"/>
    </source>
</evidence>
<evidence type="ECO:0000313" key="7">
    <source>
        <dbReference type="EMBL" id="KAG8436946.1"/>
    </source>
</evidence>
<comment type="similarity">
    <text evidence="5">Belongs to the PDZK1-interacting protein 1/SMIM24 family.</text>
</comment>
<comment type="subcellular location">
    <subcellularLocation>
        <location evidence="1">Membrane</location>
        <topology evidence="1">Single-pass membrane protein</topology>
    </subcellularLocation>
</comment>
<keyword evidence="2 6" id="KW-0812">Transmembrane</keyword>
<keyword evidence="3 6" id="KW-1133">Transmembrane helix</keyword>
<name>A0A8T2J3I1_9PIPI</name>
<dbReference type="PANTHER" id="PTHR15296:SF1">
    <property type="entry name" value="PDZK1 INTERACTING PROTEIN 1"/>
    <property type="match status" value="1"/>
</dbReference>
<feature type="transmembrane region" description="Helical" evidence="6">
    <location>
        <begin position="25"/>
        <end position="45"/>
    </location>
</feature>
<accession>A0A8T2J3I1</accession>
<reference evidence="7" key="1">
    <citation type="thesis" date="2020" institute="ProQuest LLC" country="789 East Eisenhower Parkway, Ann Arbor, MI, USA">
        <title>Comparative Genomics and Chromosome Evolution.</title>
        <authorList>
            <person name="Mudd A.B."/>
        </authorList>
    </citation>
    <scope>NUCLEOTIDE SEQUENCE</scope>
    <source>
        <strain evidence="7">Female2</strain>
        <tissue evidence="7">Blood</tissue>
    </source>
</reference>
<dbReference type="InterPro" id="IPR031627">
    <property type="entry name" value="PDZK1IP1/SMIM24"/>
</dbReference>
<dbReference type="PANTHER" id="PTHR15296">
    <property type="entry name" value="MEMBRANE-ASSOCIATED PROTEIN MAP17"/>
    <property type="match status" value="1"/>
</dbReference>
<evidence type="ECO:0008006" key="9">
    <source>
        <dbReference type="Google" id="ProtNLM"/>
    </source>
</evidence>
<sequence>MCLQLLMVDQEWEGTNSVEGTFPQWLTGLIATTVFLFLVLAVYVVKRFWKGRSIDNRNLKSLDAEEVVANGSHGHYTTTIENFRSSEHVHAYDNPSEVKDDIRTTAM</sequence>
<evidence type="ECO:0000256" key="4">
    <source>
        <dbReference type="ARBA" id="ARBA00023136"/>
    </source>
</evidence>
<dbReference type="OrthoDB" id="9900654at2759"/>
<comment type="caution">
    <text evidence="7">The sequence shown here is derived from an EMBL/GenBank/DDBJ whole genome shotgun (WGS) entry which is preliminary data.</text>
</comment>
<organism evidence="7 8">
    <name type="scientific">Hymenochirus boettgeri</name>
    <name type="common">Congo dwarf clawed frog</name>
    <dbReference type="NCBI Taxonomy" id="247094"/>
    <lineage>
        <taxon>Eukaryota</taxon>
        <taxon>Metazoa</taxon>
        <taxon>Chordata</taxon>
        <taxon>Craniata</taxon>
        <taxon>Vertebrata</taxon>
        <taxon>Euteleostomi</taxon>
        <taxon>Amphibia</taxon>
        <taxon>Batrachia</taxon>
        <taxon>Anura</taxon>
        <taxon>Pipoidea</taxon>
        <taxon>Pipidae</taxon>
        <taxon>Pipinae</taxon>
        <taxon>Hymenochirus</taxon>
    </lineage>
</organism>
<dbReference type="EMBL" id="JAACNH010000007">
    <property type="protein sequence ID" value="KAG8436946.1"/>
    <property type="molecule type" value="Genomic_DNA"/>
</dbReference>
<proteinExistence type="inferred from homology"/>